<organism evidence="9 10">
    <name type="scientific">Cylindrotheca closterium</name>
    <dbReference type="NCBI Taxonomy" id="2856"/>
    <lineage>
        <taxon>Eukaryota</taxon>
        <taxon>Sar</taxon>
        <taxon>Stramenopiles</taxon>
        <taxon>Ochrophyta</taxon>
        <taxon>Bacillariophyta</taxon>
        <taxon>Bacillariophyceae</taxon>
        <taxon>Bacillariophycidae</taxon>
        <taxon>Bacillariales</taxon>
        <taxon>Bacillariaceae</taxon>
        <taxon>Cylindrotheca</taxon>
    </lineage>
</organism>
<dbReference type="GO" id="GO:0003677">
    <property type="term" value="F:DNA binding"/>
    <property type="evidence" value="ECO:0007669"/>
    <property type="project" value="UniProtKB-KW"/>
</dbReference>
<dbReference type="GO" id="GO:0016987">
    <property type="term" value="F:sigma factor activity"/>
    <property type="evidence" value="ECO:0007669"/>
    <property type="project" value="UniProtKB-KW"/>
</dbReference>
<proteinExistence type="inferred from homology"/>
<comment type="caution">
    <text evidence="9">The sequence shown here is derived from an EMBL/GenBank/DDBJ whole genome shotgun (WGS) entry which is preliminary data.</text>
</comment>
<evidence type="ECO:0000256" key="3">
    <source>
        <dbReference type="ARBA" id="ARBA00023082"/>
    </source>
</evidence>
<evidence type="ECO:0000256" key="4">
    <source>
        <dbReference type="ARBA" id="ARBA00023125"/>
    </source>
</evidence>
<dbReference type="Pfam" id="PF04542">
    <property type="entry name" value="Sigma70_r2"/>
    <property type="match status" value="1"/>
</dbReference>
<feature type="domain" description="RNA polymerase sigma-70 region 2" evidence="8">
    <location>
        <begin position="288"/>
        <end position="364"/>
    </location>
</feature>
<dbReference type="Proteomes" id="UP001295423">
    <property type="component" value="Unassembled WGS sequence"/>
</dbReference>
<feature type="region of interest" description="Disordered" evidence="6">
    <location>
        <begin position="50"/>
        <end position="107"/>
    </location>
</feature>
<dbReference type="Gene3D" id="1.20.120.1810">
    <property type="match status" value="1"/>
</dbReference>
<dbReference type="InterPro" id="IPR013325">
    <property type="entry name" value="RNA_pol_sigma_r2"/>
</dbReference>
<dbReference type="SUPFAM" id="SSF88659">
    <property type="entry name" value="Sigma3 and sigma4 domains of RNA polymerase sigma factors"/>
    <property type="match status" value="1"/>
</dbReference>
<reference evidence="9" key="1">
    <citation type="submission" date="2023-08" db="EMBL/GenBank/DDBJ databases">
        <authorList>
            <person name="Audoor S."/>
            <person name="Bilcke G."/>
        </authorList>
    </citation>
    <scope>NUCLEOTIDE SEQUENCE</scope>
</reference>
<feature type="signal peptide" evidence="7">
    <location>
        <begin position="1"/>
        <end position="29"/>
    </location>
</feature>
<keyword evidence="3" id="KW-0731">Sigma factor</keyword>
<dbReference type="AlphaFoldDB" id="A0AAD2CHZ2"/>
<feature type="chain" id="PRO_5042042849" description="RNA polymerase sigma-70 region 2 domain-containing protein" evidence="7">
    <location>
        <begin position="30"/>
        <end position="568"/>
    </location>
</feature>
<evidence type="ECO:0000259" key="8">
    <source>
        <dbReference type="Pfam" id="PF04542"/>
    </source>
</evidence>
<dbReference type="Gene3D" id="1.10.10.10">
    <property type="entry name" value="Winged helix-like DNA-binding domain superfamily/Winged helix DNA-binding domain"/>
    <property type="match status" value="1"/>
</dbReference>
<protein>
    <recommendedName>
        <fullName evidence="8">RNA polymerase sigma-70 region 2 domain-containing protein</fullName>
    </recommendedName>
</protein>
<dbReference type="NCBIfam" id="TIGR02937">
    <property type="entry name" value="sigma70-ECF"/>
    <property type="match status" value="1"/>
</dbReference>
<keyword evidence="5" id="KW-0804">Transcription</keyword>
<dbReference type="SUPFAM" id="SSF88946">
    <property type="entry name" value="Sigma2 domain of RNA polymerase sigma factors"/>
    <property type="match status" value="1"/>
</dbReference>
<evidence type="ECO:0000256" key="7">
    <source>
        <dbReference type="SAM" id="SignalP"/>
    </source>
</evidence>
<dbReference type="PANTHER" id="PTHR30603:SF47">
    <property type="entry name" value="RNA POLYMERASE SIGMA FACTOR SIGD, CHLOROPLASTIC"/>
    <property type="match status" value="1"/>
</dbReference>
<dbReference type="PRINTS" id="PR00046">
    <property type="entry name" value="SIGMA70FCT"/>
</dbReference>
<keyword evidence="4" id="KW-0238">DNA-binding</keyword>
<sequence>MKQTTRINSRAHSSAYALVCCLAVSTCNAFQASQPATALGSVSSSSTARTTALHAASRREAAPAEGKTESKKGARKWSGSRVKVNASANANESTAASTIGTRRMKKKSHPNDYLMMTDALMHDLLTREEERELGMKIRRASKAMAKVTKFAEMKQLRLQESNMEQEAYSNEFISEMQIDQYPSLGLDEEDIEGLSIFGVHCNRLEEMDARSLSGMDDDIEGWNFQRLRETDFDILGIDQSSSFQPNSSPLSIDKILTEEDVVAELNIAGGRDELARIILDGALAKEKLISSNIRLVLSIAKTWCQRSTAVSGNAQYAGGWDRPSLEEAIQEGILGLSIAADRFEPERNLKFATYATWWVTNSVRSCFNTAKEVGLRVPVYYHAYRQKYQAFVKQQYDLTGEGVTLEDAAKELDLTPKRLAFILQSTTSPISINAPPNQFQKVSMPGKAGGEEASNDLLGMAANLKSPEPSLEDQIEISLLRQCLENAMATELSPHERDILRLRHGLDDGVSRTAREVAEICGGSVSLTDIRNVEMRACRKLRSPYSVHTARLHDFLDFVGADMTTAKN</sequence>
<name>A0AAD2CHZ2_9STRA</name>
<evidence type="ECO:0000256" key="6">
    <source>
        <dbReference type="SAM" id="MobiDB-lite"/>
    </source>
</evidence>
<dbReference type="InterPro" id="IPR050239">
    <property type="entry name" value="Sigma-70_RNA_pol_init_factors"/>
</dbReference>
<dbReference type="InterPro" id="IPR036388">
    <property type="entry name" value="WH-like_DNA-bd_sf"/>
</dbReference>
<keyword evidence="2" id="KW-0805">Transcription regulation</keyword>
<dbReference type="EMBL" id="CAKOGP040000025">
    <property type="protein sequence ID" value="CAJ1927774.1"/>
    <property type="molecule type" value="Genomic_DNA"/>
</dbReference>
<gene>
    <name evidence="9" type="ORF">CYCCA115_LOCUS1350</name>
</gene>
<evidence type="ECO:0000313" key="9">
    <source>
        <dbReference type="EMBL" id="CAJ1927774.1"/>
    </source>
</evidence>
<keyword evidence="10" id="KW-1185">Reference proteome</keyword>
<evidence type="ECO:0000256" key="2">
    <source>
        <dbReference type="ARBA" id="ARBA00023015"/>
    </source>
</evidence>
<comment type="similarity">
    <text evidence="1">Belongs to the sigma-70 factor family.</text>
</comment>
<evidence type="ECO:0000256" key="1">
    <source>
        <dbReference type="ARBA" id="ARBA00007788"/>
    </source>
</evidence>
<dbReference type="InterPro" id="IPR014284">
    <property type="entry name" value="RNA_pol_sigma-70_dom"/>
</dbReference>
<dbReference type="GO" id="GO:0006352">
    <property type="term" value="P:DNA-templated transcription initiation"/>
    <property type="evidence" value="ECO:0007669"/>
    <property type="project" value="InterPro"/>
</dbReference>
<dbReference type="InterPro" id="IPR007627">
    <property type="entry name" value="RNA_pol_sigma70_r2"/>
</dbReference>
<accession>A0AAD2CHZ2</accession>
<dbReference type="InterPro" id="IPR000943">
    <property type="entry name" value="RNA_pol_sigma70"/>
</dbReference>
<feature type="compositionally biased region" description="Low complexity" evidence="6">
    <location>
        <begin position="85"/>
        <end position="98"/>
    </location>
</feature>
<evidence type="ECO:0000256" key="5">
    <source>
        <dbReference type="ARBA" id="ARBA00023163"/>
    </source>
</evidence>
<dbReference type="InterPro" id="IPR013324">
    <property type="entry name" value="RNA_pol_sigma_r3/r4-like"/>
</dbReference>
<evidence type="ECO:0000313" key="10">
    <source>
        <dbReference type="Proteomes" id="UP001295423"/>
    </source>
</evidence>
<feature type="compositionally biased region" description="Basic and acidic residues" evidence="6">
    <location>
        <begin position="57"/>
        <end position="72"/>
    </location>
</feature>
<dbReference type="PANTHER" id="PTHR30603">
    <property type="entry name" value="RNA POLYMERASE SIGMA FACTOR RPO"/>
    <property type="match status" value="1"/>
</dbReference>
<keyword evidence="7" id="KW-0732">Signal</keyword>